<dbReference type="GO" id="GO:0000407">
    <property type="term" value="C:phagophore assembly site"/>
    <property type="evidence" value="ECO:0007669"/>
    <property type="project" value="TreeGrafter"/>
</dbReference>
<dbReference type="GO" id="GO:0016020">
    <property type="term" value="C:membrane"/>
    <property type="evidence" value="ECO:0007669"/>
    <property type="project" value="TreeGrafter"/>
</dbReference>
<dbReference type="GO" id="GO:0004674">
    <property type="term" value="F:protein serine/threonine kinase activity"/>
    <property type="evidence" value="ECO:0007669"/>
    <property type="project" value="InterPro"/>
</dbReference>
<feature type="domain" description="Protein kinase" evidence="6">
    <location>
        <begin position="1"/>
        <end position="266"/>
    </location>
</feature>
<evidence type="ECO:0000256" key="5">
    <source>
        <dbReference type="PROSITE-ProRule" id="PRU10141"/>
    </source>
</evidence>
<comment type="caution">
    <text evidence="7">The sequence shown here is derived from an EMBL/GenBank/DDBJ whole genome shotgun (WGS) entry which is preliminary data.</text>
</comment>
<keyword evidence="8" id="KW-1185">Reference proteome</keyword>
<evidence type="ECO:0000313" key="7">
    <source>
        <dbReference type="EMBL" id="KRX00399.1"/>
    </source>
</evidence>
<keyword evidence="1" id="KW-0808">Transferase</keyword>
<dbReference type="GO" id="GO:0000045">
    <property type="term" value="P:autophagosome assembly"/>
    <property type="evidence" value="ECO:0007669"/>
    <property type="project" value="TreeGrafter"/>
</dbReference>
<dbReference type="SMART" id="SM00220">
    <property type="entry name" value="S_TKc"/>
    <property type="match status" value="1"/>
</dbReference>
<proteinExistence type="predicted"/>
<dbReference type="GO" id="GO:0010506">
    <property type="term" value="P:regulation of autophagy"/>
    <property type="evidence" value="ECO:0007669"/>
    <property type="project" value="InterPro"/>
</dbReference>
<dbReference type="AlphaFoldDB" id="A0A0V0QDX6"/>
<dbReference type="InterPro" id="IPR008271">
    <property type="entry name" value="Ser/Thr_kinase_AS"/>
</dbReference>
<evidence type="ECO:0000256" key="1">
    <source>
        <dbReference type="ARBA" id="ARBA00022679"/>
    </source>
</evidence>
<dbReference type="Gene3D" id="3.30.200.20">
    <property type="entry name" value="Phosphorylase Kinase, domain 1"/>
    <property type="match status" value="1"/>
</dbReference>
<keyword evidence="3 7" id="KW-0418">Kinase</keyword>
<evidence type="ECO:0000256" key="2">
    <source>
        <dbReference type="ARBA" id="ARBA00022741"/>
    </source>
</evidence>
<gene>
    <name evidence="7" type="ORF">PPERSA_03620</name>
</gene>
<dbReference type="Proteomes" id="UP000054937">
    <property type="component" value="Unassembled WGS sequence"/>
</dbReference>
<keyword evidence="4 5" id="KW-0067">ATP-binding</keyword>
<protein>
    <submittedName>
        <fullName evidence="7">Protein kinase-like domain</fullName>
    </submittedName>
</protein>
<accession>A0A0V0QDX6</accession>
<dbReference type="PROSITE" id="PS00107">
    <property type="entry name" value="PROTEIN_KINASE_ATP"/>
    <property type="match status" value="1"/>
</dbReference>
<sequence>MQQKTKKIKVKHLQGSDYCYSISDKLGVGCFAEVYRCYNRKNLDEELAIKIISLKALREASKDKQQVYDKVIKTEFEVLKRIQDNQNLINYKKIDIRKLREKKIVHRDLKLSNILMHNNLIKIGDFGLALLTEKVDDQQSAVIESKNVGNLETKAPELYKISNYKAENLDFAQCDVFSFGVMIYQLMYSNEKEHPMEIIHPYLHKSKSKVPDIQTFTQTVLKERLQQFGSRKTNRSTELKQFVSKLVDKNPNNRPTWEQIFKDDIVTQSNDLATSKFIQFQKNEKKPIKINLEQIQIDFQSNQQSTVILGNLDIDVQSSENSHIIDEELEIHLKKTHQKDLKIINNESHDEISSSFFDFFQFSQDFKVAKQLLQCDFESTLNYKEILKDSLKYLVENNKIQDYQNKQLEYIFDLQHLEQELENQFMHFEKLEEQQLTEKCQNHIKYLILNFNTLITPFNYTQNAFQNTKVQQQFEFEQNQLKNEGELKKNSFVLQNQSYDHCYLQVQVFYKGLIELDDYLANKSKFQTNHIYIQNFKEIERYFEQLEIIKGEKQCISQENQSQNQNKQEFDFNWDNKLIQEIDQKGGKPIIQF</sequence>
<reference evidence="7 8" key="1">
    <citation type="journal article" date="2015" name="Sci. Rep.">
        <title>Genome of the facultative scuticociliatosis pathogen Pseudocohnilembus persalinus provides insight into its virulence through horizontal gene transfer.</title>
        <authorList>
            <person name="Xiong J."/>
            <person name="Wang G."/>
            <person name="Cheng J."/>
            <person name="Tian M."/>
            <person name="Pan X."/>
            <person name="Warren A."/>
            <person name="Jiang C."/>
            <person name="Yuan D."/>
            <person name="Miao W."/>
        </authorList>
    </citation>
    <scope>NUCLEOTIDE SEQUENCE [LARGE SCALE GENOMIC DNA]</scope>
    <source>
        <strain evidence="7">36N120E</strain>
    </source>
</reference>
<dbReference type="PROSITE" id="PS50011">
    <property type="entry name" value="PROTEIN_KINASE_DOM"/>
    <property type="match status" value="1"/>
</dbReference>
<dbReference type="EMBL" id="LDAU01000192">
    <property type="protein sequence ID" value="KRX00399.1"/>
    <property type="molecule type" value="Genomic_DNA"/>
</dbReference>
<dbReference type="PANTHER" id="PTHR24348">
    <property type="entry name" value="SERINE/THREONINE-PROTEIN KINASE UNC-51-RELATED"/>
    <property type="match status" value="1"/>
</dbReference>
<keyword evidence="2 5" id="KW-0547">Nucleotide-binding</keyword>
<name>A0A0V0QDX6_PSEPJ</name>
<dbReference type="SUPFAM" id="SSF56112">
    <property type="entry name" value="Protein kinase-like (PK-like)"/>
    <property type="match status" value="1"/>
</dbReference>
<dbReference type="PANTHER" id="PTHR24348:SF22">
    <property type="entry name" value="NON-SPECIFIC SERINE_THREONINE PROTEIN KINASE"/>
    <property type="match status" value="1"/>
</dbReference>
<dbReference type="InterPro" id="IPR017441">
    <property type="entry name" value="Protein_kinase_ATP_BS"/>
</dbReference>
<dbReference type="OrthoDB" id="4062651at2759"/>
<dbReference type="InterPro" id="IPR045269">
    <property type="entry name" value="Atg1-like"/>
</dbReference>
<dbReference type="GO" id="GO:0005524">
    <property type="term" value="F:ATP binding"/>
    <property type="evidence" value="ECO:0007669"/>
    <property type="project" value="UniProtKB-UniRule"/>
</dbReference>
<dbReference type="PROSITE" id="PS00108">
    <property type="entry name" value="PROTEIN_KINASE_ST"/>
    <property type="match status" value="1"/>
</dbReference>
<organism evidence="7 8">
    <name type="scientific">Pseudocohnilembus persalinus</name>
    <name type="common">Ciliate</name>
    <dbReference type="NCBI Taxonomy" id="266149"/>
    <lineage>
        <taxon>Eukaryota</taxon>
        <taxon>Sar</taxon>
        <taxon>Alveolata</taxon>
        <taxon>Ciliophora</taxon>
        <taxon>Intramacronucleata</taxon>
        <taxon>Oligohymenophorea</taxon>
        <taxon>Scuticociliatia</taxon>
        <taxon>Philasterida</taxon>
        <taxon>Pseudocohnilembidae</taxon>
        <taxon>Pseudocohnilembus</taxon>
    </lineage>
</organism>
<evidence type="ECO:0000256" key="4">
    <source>
        <dbReference type="ARBA" id="ARBA00022840"/>
    </source>
</evidence>
<evidence type="ECO:0000259" key="6">
    <source>
        <dbReference type="PROSITE" id="PS50011"/>
    </source>
</evidence>
<dbReference type="GO" id="GO:0005776">
    <property type="term" value="C:autophagosome"/>
    <property type="evidence" value="ECO:0007669"/>
    <property type="project" value="TreeGrafter"/>
</dbReference>
<evidence type="ECO:0000313" key="8">
    <source>
        <dbReference type="Proteomes" id="UP000054937"/>
    </source>
</evidence>
<dbReference type="GO" id="GO:0005829">
    <property type="term" value="C:cytosol"/>
    <property type="evidence" value="ECO:0007669"/>
    <property type="project" value="TreeGrafter"/>
</dbReference>
<dbReference type="InterPro" id="IPR011009">
    <property type="entry name" value="Kinase-like_dom_sf"/>
</dbReference>
<dbReference type="Gene3D" id="1.10.510.10">
    <property type="entry name" value="Transferase(Phosphotransferase) domain 1"/>
    <property type="match status" value="1"/>
</dbReference>
<feature type="binding site" evidence="5">
    <location>
        <position position="50"/>
    </location>
    <ligand>
        <name>ATP</name>
        <dbReference type="ChEBI" id="CHEBI:30616"/>
    </ligand>
</feature>
<dbReference type="InterPro" id="IPR000719">
    <property type="entry name" value="Prot_kinase_dom"/>
</dbReference>
<evidence type="ECO:0000256" key="3">
    <source>
        <dbReference type="ARBA" id="ARBA00022777"/>
    </source>
</evidence>
<dbReference type="InParanoid" id="A0A0V0QDX6"/>
<dbReference type="Pfam" id="PF00069">
    <property type="entry name" value="Pkinase"/>
    <property type="match status" value="1"/>
</dbReference>